<name>A0A919B0W0_9ACTN</name>
<dbReference type="Proteomes" id="UP000630718">
    <property type="component" value="Unassembled WGS sequence"/>
</dbReference>
<dbReference type="EMBL" id="BNBI01000023">
    <property type="protein sequence ID" value="GHF33508.1"/>
    <property type="molecule type" value="Genomic_DNA"/>
</dbReference>
<reference evidence="2" key="1">
    <citation type="journal article" date="2014" name="Int. J. Syst. Evol. Microbiol.">
        <title>Complete genome sequence of Corynebacterium casei LMG S-19264T (=DSM 44701T), isolated from a smear-ripened cheese.</title>
        <authorList>
            <consortium name="US DOE Joint Genome Institute (JGI-PGF)"/>
            <person name="Walter F."/>
            <person name="Albersmeier A."/>
            <person name="Kalinowski J."/>
            <person name="Ruckert C."/>
        </authorList>
    </citation>
    <scope>NUCLEOTIDE SEQUENCE</scope>
    <source>
        <strain evidence="2">JCM 4477</strain>
    </source>
</reference>
<evidence type="ECO:0000313" key="3">
    <source>
        <dbReference type="Proteomes" id="UP000630718"/>
    </source>
</evidence>
<dbReference type="AlphaFoldDB" id="A0A919B0W0"/>
<proteinExistence type="predicted"/>
<sequence length="120" mass="12747">MYGISPEWPVASSTKCRCGGLSLFHMREARGWALLGDTGATDRAIVRAHHLYAKGPADADPAWLDFFQPGELAGLEARPGPIWGSTSGPPPAPSRRSCCTAPPSRATAPCARRTSPSSMR</sequence>
<comment type="caution">
    <text evidence="2">The sequence shown here is derived from an EMBL/GenBank/DDBJ whole genome shotgun (WGS) entry which is preliminary data.</text>
</comment>
<evidence type="ECO:0000313" key="2">
    <source>
        <dbReference type="EMBL" id="GHF33508.1"/>
    </source>
</evidence>
<protein>
    <submittedName>
        <fullName evidence="2">Uncharacterized protein</fullName>
    </submittedName>
</protein>
<keyword evidence="3" id="KW-1185">Reference proteome</keyword>
<evidence type="ECO:0000256" key="1">
    <source>
        <dbReference type="SAM" id="MobiDB-lite"/>
    </source>
</evidence>
<accession>A0A919B0W0</accession>
<feature type="region of interest" description="Disordered" evidence="1">
    <location>
        <begin position="77"/>
        <end position="120"/>
    </location>
</feature>
<gene>
    <name evidence="2" type="ORF">GCM10018772_68920</name>
</gene>
<reference evidence="2" key="2">
    <citation type="submission" date="2020-09" db="EMBL/GenBank/DDBJ databases">
        <authorList>
            <person name="Sun Q."/>
            <person name="Ohkuma M."/>
        </authorList>
    </citation>
    <scope>NUCLEOTIDE SEQUENCE</scope>
    <source>
        <strain evidence="2">JCM 4477</strain>
    </source>
</reference>
<organism evidence="2 3">
    <name type="scientific">Streptomyces fumanus</name>
    <dbReference type="NCBI Taxonomy" id="67302"/>
    <lineage>
        <taxon>Bacteria</taxon>
        <taxon>Bacillati</taxon>
        <taxon>Actinomycetota</taxon>
        <taxon>Actinomycetes</taxon>
        <taxon>Kitasatosporales</taxon>
        <taxon>Streptomycetaceae</taxon>
        <taxon>Streptomyces</taxon>
    </lineage>
</organism>